<dbReference type="Proteomes" id="UP000176682">
    <property type="component" value="Unassembled WGS sequence"/>
</dbReference>
<keyword evidence="3 6" id="KW-0812">Transmembrane</keyword>
<evidence type="ECO:0000256" key="2">
    <source>
        <dbReference type="ARBA" id="ARBA00009530"/>
    </source>
</evidence>
<protein>
    <submittedName>
        <fullName evidence="7">Proteolipid membrane potential modulator</fullName>
    </submittedName>
</protein>
<evidence type="ECO:0000256" key="5">
    <source>
        <dbReference type="ARBA" id="ARBA00023136"/>
    </source>
</evidence>
<evidence type="ECO:0000256" key="3">
    <source>
        <dbReference type="ARBA" id="ARBA00022692"/>
    </source>
</evidence>
<keyword evidence="5 6" id="KW-0472">Membrane</keyword>
<evidence type="ECO:0000256" key="6">
    <source>
        <dbReference type="SAM" id="Phobius"/>
    </source>
</evidence>
<dbReference type="PANTHER" id="PTHR21659:SF42">
    <property type="entry name" value="UPF0057 MEMBRANE PROTEIN ZK632.10-RELATED"/>
    <property type="match status" value="1"/>
</dbReference>
<comment type="caution">
    <text evidence="7">The sequence shown here is derived from an EMBL/GenBank/DDBJ whole genome shotgun (WGS) entry which is preliminary data.</text>
</comment>
<dbReference type="Pfam" id="PF01679">
    <property type="entry name" value="Pmp3"/>
    <property type="match status" value="1"/>
</dbReference>
<keyword evidence="4 6" id="KW-1133">Transmembrane helix</keyword>
<feature type="transmembrane region" description="Helical" evidence="6">
    <location>
        <begin position="12"/>
        <end position="34"/>
    </location>
</feature>
<name>A0A1F5FJ13_9BACT</name>
<feature type="non-terminal residue" evidence="7">
    <location>
        <position position="1"/>
    </location>
</feature>
<dbReference type="AlphaFoldDB" id="A0A1F5FJ13"/>
<sequence length="35" mass="3901">VFIKVGLTAHFWINVVLTILGVVPGQIHALWVVLF</sequence>
<evidence type="ECO:0000256" key="4">
    <source>
        <dbReference type="ARBA" id="ARBA00022989"/>
    </source>
</evidence>
<dbReference type="InterPro" id="IPR000612">
    <property type="entry name" value="PMP3"/>
</dbReference>
<reference evidence="7 8" key="1">
    <citation type="journal article" date="2016" name="Nat. Commun.">
        <title>Thousands of microbial genomes shed light on interconnected biogeochemical processes in an aquifer system.</title>
        <authorList>
            <person name="Anantharaman K."/>
            <person name="Brown C.T."/>
            <person name="Hug L.A."/>
            <person name="Sharon I."/>
            <person name="Castelle C.J."/>
            <person name="Probst A.J."/>
            <person name="Thomas B.C."/>
            <person name="Singh A."/>
            <person name="Wilkins M.J."/>
            <person name="Karaoz U."/>
            <person name="Brodie E.L."/>
            <person name="Williams K.H."/>
            <person name="Hubbard S.S."/>
            <person name="Banfield J.F."/>
        </authorList>
    </citation>
    <scope>NUCLEOTIDE SEQUENCE [LARGE SCALE GENOMIC DNA]</scope>
</reference>
<evidence type="ECO:0000313" key="7">
    <source>
        <dbReference type="EMBL" id="OGD79562.1"/>
    </source>
</evidence>
<dbReference type="PANTHER" id="PTHR21659">
    <property type="entry name" value="HYDROPHOBIC PROTEIN RCI2 LOW TEMPERATURE AND SALT RESPONSIVE PROTEIN LTI6 -RELATED"/>
    <property type="match status" value="1"/>
</dbReference>
<proteinExistence type="inferred from homology"/>
<accession>A0A1F5FJ13</accession>
<organism evidence="7 8">
    <name type="scientific">Candidatus Collierbacteria bacterium RIFOXYB1_FULL_49_13</name>
    <dbReference type="NCBI Taxonomy" id="1817728"/>
    <lineage>
        <taxon>Bacteria</taxon>
        <taxon>Candidatus Collieribacteriota</taxon>
    </lineage>
</organism>
<gene>
    <name evidence="7" type="ORF">A2368_02365</name>
</gene>
<evidence type="ECO:0000256" key="1">
    <source>
        <dbReference type="ARBA" id="ARBA00004370"/>
    </source>
</evidence>
<dbReference type="EMBL" id="MFAM01000017">
    <property type="protein sequence ID" value="OGD79562.1"/>
    <property type="molecule type" value="Genomic_DNA"/>
</dbReference>
<comment type="subcellular location">
    <subcellularLocation>
        <location evidence="1">Membrane</location>
    </subcellularLocation>
</comment>
<comment type="similarity">
    <text evidence="2">Belongs to the UPF0057 (PMP3) family.</text>
</comment>
<evidence type="ECO:0000313" key="8">
    <source>
        <dbReference type="Proteomes" id="UP000176682"/>
    </source>
</evidence>
<dbReference type="GO" id="GO:0016020">
    <property type="term" value="C:membrane"/>
    <property type="evidence" value="ECO:0007669"/>
    <property type="project" value="UniProtKB-SubCell"/>
</dbReference>